<dbReference type="SUPFAM" id="SSF47113">
    <property type="entry name" value="Histone-fold"/>
    <property type="match status" value="1"/>
</dbReference>
<dbReference type="GO" id="GO:0003743">
    <property type="term" value="F:translation initiation factor activity"/>
    <property type="evidence" value="ECO:0007669"/>
    <property type="project" value="UniProtKB-KW"/>
</dbReference>
<keyword evidence="6" id="KW-0539">Nucleus</keyword>
<feature type="region of interest" description="Disordered" evidence="7">
    <location>
        <begin position="60"/>
        <end position="80"/>
    </location>
</feature>
<keyword evidence="9" id="KW-0396">Initiation factor</keyword>
<keyword evidence="4" id="KW-0805">Transcription regulation</keyword>
<keyword evidence="5" id="KW-0804">Transcription</keyword>
<dbReference type="GO" id="GO:0003677">
    <property type="term" value="F:DNA binding"/>
    <property type="evidence" value="ECO:0007669"/>
    <property type="project" value="TreeGrafter"/>
</dbReference>
<reference evidence="9" key="1">
    <citation type="submission" date="2020-04" db="EMBL/GenBank/DDBJ databases">
        <authorList>
            <person name="Neveu A P."/>
        </authorList>
    </citation>
    <scope>NUCLEOTIDE SEQUENCE</scope>
    <source>
        <tissue evidence="9">Whole embryo</tissue>
    </source>
</reference>
<evidence type="ECO:0000256" key="5">
    <source>
        <dbReference type="ARBA" id="ARBA00023163"/>
    </source>
</evidence>
<evidence type="ECO:0000256" key="3">
    <source>
        <dbReference type="ARBA" id="ARBA00017484"/>
    </source>
</evidence>
<sequence length="228" mass="25472">MEMSVSAHTVSLQQTLKGVDAKLSFLGPGPHDAQQAEELKKLTNLKQKLVQQIQASIQGVPQQQSLSTPSPTTQLQQPTTQLMTTTITQPSLPPKPVQQMVLTKPRPAVPQFLTPSVPENDGKILNKQRLHELVKEVDPTEQLDEDAEEMLMQITDDFIENVVAASCELARHRKSNTLEAKDIKLHLEKHWNITVPGYSSDEIRTVKKSVTTDAHKQRLALIRKATKK</sequence>
<evidence type="ECO:0000313" key="9">
    <source>
        <dbReference type="EMBL" id="CAB3266789.1"/>
    </source>
</evidence>
<evidence type="ECO:0000256" key="2">
    <source>
        <dbReference type="ARBA" id="ARBA00007530"/>
    </source>
</evidence>
<dbReference type="PANTHER" id="PTHR12264:SF21">
    <property type="entry name" value="TRANSCRIPTION INITIATION FACTOR TFIID SUBUNIT 12"/>
    <property type="match status" value="1"/>
</dbReference>
<dbReference type="FunFam" id="1.10.20.10:FF:000011">
    <property type="entry name" value="Transcription initiation factor TFIID subunit 12"/>
    <property type="match status" value="1"/>
</dbReference>
<dbReference type="Pfam" id="PF03847">
    <property type="entry name" value="TFIID_20kDa"/>
    <property type="match status" value="1"/>
</dbReference>
<gene>
    <name evidence="9" type="primary">Taf12</name>
</gene>
<dbReference type="EMBL" id="LR790927">
    <property type="protein sequence ID" value="CAB3266789.1"/>
    <property type="molecule type" value="mRNA"/>
</dbReference>
<organism evidence="9">
    <name type="scientific">Phallusia mammillata</name>
    <dbReference type="NCBI Taxonomy" id="59560"/>
    <lineage>
        <taxon>Eukaryota</taxon>
        <taxon>Metazoa</taxon>
        <taxon>Chordata</taxon>
        <taxon>Tunicata</taxon>
        <taxon>Ascidiacea</taxon>
        <taxon>Phlebobranchia</taxon>
        <taxon>Ascidiidae</taxon>
        <taxon>Phallusia</taxon>
    </lineage>
</organism>
<dbReference type="Gene3D" id="1.10.20.10">
    <property type="entry name" value="Histone, subunit A"/>
    <property type="match status" value="1"/>
</dbReference>
<dbReference type="InterPro" id="IPR003228">
    <property type="entry name" value="TFIID_TAF12_dom"/>
</dbReference>
<comment type="subcellular location">
    <subcellularLocation>
        <location evidence="1">Nucleus</location>
    </subcellularLocation>
</comment>
<dbReference type="GO" id="GO:0046982">
    <property type="term" value="F:protein heterodimerization activity"/>
    <property type="evidence" value="ECO:0007669"/>
    <property type="project" value="InterPro"/>
</dbReference>
<proteinExistence type="evidence at transcript level"/>
<evidence type="ECO:0000256" key="6">
    <source>
        <dbReference type="ARBA" id="ARBA00023242"/>
    </source>
</evidence>
<comment type="similarity">
    <text evidence="2">Belongs to the TAF12 family.</text>
</comment>
<dbReference type="CDD" id="cd07981">
    <property type="entry name" value="HFD_TAF12"/>
    <property type="match status" value="1"/>
</dbReference>
<name>A0A6F9DUG9_9ASCI</name>
<evidence type="ECO:0000256" key="7">
    <source>
        <dbReference type="SAM" id="MobiDB-lite"/>
    </source>
</evidence>
<accession>A0A6F9DUG9</accession>
<evidence type="ECO:0000259" key="8">
    <source>
        <dbReference type="Pfam" id="PF03847"/>
    </source>
</evidence>
<dbReference type="InterPro" id="IPR037794">
    <property type="entry name" value="TAF12"/>
</dbReference>
<evidence type="ECO:0000256" key="1">
    <source>
        <dbReference type="ARBA" id="ARBA00004123"/>
    </source>
</evidence>
<dbReference type="GO" id="GO:0000124">
    <property type="term" value="C:SAGA complex"/>
    <property type="evidence" value="ECO:0007669"/>
    <property type="project" value="InterPro"/>
</dbReference>
<dbReference type="AlphaFoldDB" id="A0A6F9DUG9"/>
<dbReference type="GO" id="GO:0017025">
    <property type="term" value="F:TBP-class protein binding"/>
    <property type="evidence" value="ECO:0007669"/>
    <property type="project" value="TreeGrafter"/>
</dbReference>
<dbReference type="GO" id="GO:0005669">
    <property type="term" value="C:transcription factor TFIID complex"/>
    <property type="evidence" value="ECO:0007669"/>
    <property type="project" value="InterPro"/>
</dbReference>
<protein>
    <recommendedName>
        <fullName evidence="3">Transcription initiation factor TFIID subunit 12</fullName>
    </recommendedName>
</protein>
<feature type="domain" description="Transcription initiation factor TFIID subunit 12" evidence="8">
    <location>
        <begin position="127"/>
        <end position="193"/>
    </location>
</feature>
<dbReference type="InterPro" id="IPR009072">
    <property type="entry name" value="Histone-fold"/>
</dbReference>
<evidence type="ECO:0000256" key="4">
    <source>
        <dbReference type="ARBA" id="ARBA00023015"/>
    </source>
</evidence>
<keyword evidence="9" id="KW-0648">Protein biosynthesis</keyword>
<feature type="compositionally biased region" description="Low complexity" evidence="7">
    <location>
        <begin position="61"/>
        <end position="80"/>
    </location>
</feature>
<dbReference type="GO" id="GO:0051123">
    <property type="term" value="P:RNA polymerase II preinitiation complex assembly"/>
    <property type="evidence" value="ECO:0007669"/>
    <property type="project" value="TreeGrafter"/>
</dbReference>
<dbReference type="PANTHER" id="PTHR12264">
    <property type="entry name" value="TRANSCRIPTION INITIATION FACTOR TFIID SUBUNIT 12"/>
    <property type="match status" value="1"/>
</dbReference>